<dbReference type="PANTHER" id="PTHR10909:SF382">
    <property type="entry name" value="ACYL-COENZYME A OXIDASE"/>
    <property type="match status" value="1"/>
</dbReference>
<gene>
    <name evidence="1" type="ORF">M422DRAFT_251832</name>
</gene>
<dbReference type="SUPFAM" id="SSF56645">
    <property type="entry name" value="Acyl-CoA dehydrogenase NM domain-like"/>
    <property type="match status" value="1"/>
</dbReference>
<dbReference type="InterPro" id="IPR036250">
    <property type="entry name" value="AcylCo_DH-like_C"/>
</dbReference>
<dbReference type="PANTHER" id="PTHR10909">
    <property type="entry name" value="ELECTRON TRANSPORT OXIDOREDUCTASE"/>
    <property type="match status" value="1"/>
</dbReference>
<dbReference type="GO" id="GO:0033540">
    <property type="term" value="P:fatty acid beta-oxidation using acyl-CoA oxidase"/>
    <property type="evidence" value="ECO:0007669"/>
    <property type="project" value="TreeGrafter"/>
</dbReference>
<dbReference type="GO" id="GO:0003997">
    <property type="term" value="F:acyl-CoA oxidase activity"/>
    <property type="evidence" value="ECO:0007669"/>
    <property type="project" value="InterPro"/>
</dbReference>
<dbReference type="Gene3D" id="1.20.140.10">
    <property type="entry name" value="Butyryl-CoA Dehydrogenase, subunit A, domain 3"/>
    <property type="match status" value="1"/>
</dbReference>
<organism evidence="1 2">
    <name type="scientific">Sphaerobolus stellatus (strain SS14)</name>
    <dbReference type="NCBI Taxonomy" id="990650"/>
    <lineage>
        <taxon>Eukaryota</taxon>
        <taxon>Fungi</taxon>
        <taxon>Dikarya</taxon>
        <taxon>Basidiomycota</taxon>
        <taxon>Agaricomycotina</taxon>
        <taxon>Agaricomycetes</taxon>
        <taxon>Phallomycetidae</taxon>
        <taxon>Geastrales</taxon>
        <taxon>Sphaerobolaceae</taxon>
        <taxon>Sphaerobolus</taxon>
    </lineage>
</organism>
<sequence>MNIGDVLKPTPALWILHIDPILLRDGVATTLLTIQYNLFLGTLAKFIRQTEDLSQLTEDLLTFKTLGQFCLTELGRGLDIYNMRTTATRLDSGDFDLHTPTQQDANLAALSICQLQLYSYIVARYSQRRHVASPYSGEPVPIISFPTQKLPLMYVIANSYFFNAFYQKVVNLFMDKTLDPRLRRGVTTCVKAVLMMHSQNANIALSDRYGAQGLFEYNQMSTLFNKVRGIAIAGDILGFIADLLTMKYEIPPQTDPSSLLAKHELHFFKKASIKSHRMTQWKPS</sequence>
<evidence type="ECO:0000313" key="2">
    <source>
        <dbReference type="Proteomes" id="UP000054279"/>
    </source>
</evidence>
<dbReference type="Proteomes" id="UP000054279">
    <property type="component" value="Unassembled WGS sequence"/>
</dbReference>
<dbReference type="GO" id="GO:0055088">
    <property type="term" value="P:lipid homeostasis"/>
    <property type="evidence" value="ECO:0007669"/>
    <property type="project" value="TreeGrafter"/>
</dbReference>
<dbReference type="EMBL" id="KN837115">
    <property type="protein sequence ID" value="KIJ44846.1"/>
    <property type="molecule type" value="Genomic_DNA"/>
</dbReference>
<dbReference type="GO" id="GO:0071949">
    <property type="term" value="F:FAD binding"/>
    <property type="evidence" value="ECO:0007669"/>
    <property type="project" value="InterPro"/>
</dbReference>
<evidence type="ECO:0000313" key="1">
    <source>
        <dbReference type="EMBL" id="KIJ44846.1"/>
    </source>
</evidence>
<dbReference type="InterPro" id="IPR012258">
    <property type="entry name" value="Acyl-CoA_oxidase"/>
</dbReference>
<reference evidence="1 2" key="1">
    <citation type="submission" date="2014-06" db="EMBL/GenBank/DDBJ databases">
        <title>Evolutionary Origins and Diversification of the Mycorrhizal Mutualists.</title>
        <authorList>
            <consortium name="DOE Joint Genome Institute"/>
            <consortium name="Mycorrhizal Genomics Consortium"/>
            <person name="Kohler A."/>
            <person name="Kuo A."/>
            <person name="Nagy L.G."/>
            <person name="Floudas D."/>
            <person name="Copeland A."/>
            <person name="Barry K.W."/>
            <person name="Cichocki N."/>
            <person name="Veneault-Fourrey C."/>
            <person name="LaButti K."/>
            <person name="Lindquist E.A."/>
            <person name="Lipzen A."/>
            <person name="Lundell T."/>
            <person name="Morin E."/>
            <person name="Murat C."/>
            <person name="Riley R."/>
            <person name="Ohm R."/>
            <person name="Sun H."/>
            <person name="Tunlid A."/>
            <person name="Henrissat B."/>
            <person name="Grigoriev I.V."/>
            <person name="Hibbett D.S."/>
            <person name="Martin F."/>
        </authorList>
    </citation>
    <scope>NUCLEOTIDE SEQUENCE [LARGE SCALE GENOMIC DNA]</scope>
    <source>
        <strain evidence="1 2">SS14</strain>
    </source>
</reference>
<proteinExistence type="predicted"/>
<dbReference type="HOGENOM" id="CLU_980622_0_0_1"/>
<accession>A0A0C9W1J8</accession>
<dbReference type="InterPro" id="IPR009100">
    <property type="entry name" value="AcylCoA_DH/oxidase_NM_dom_sf"/>
</dbReference>
<dbReference type="GO" id="GO:0005504">
    <property type="term" value="F:fatty acid binding"/>
    <property type="evidence" value="ECO:0007669"/>
    <property type="project" value="TreeGrafter"/>
</dbReference>
<protein>
    <submittedName>
        <fullName evidence="1">Uncharacterized protein</fullName>
    </submittedName>
</protein>
<dbReference type="SUPFAM" id="SSF47203">
    <property type="entry name" value="Acyl-CoA dehydrogenase C-terminal domain-like"/>
    <property type="match status" value="1"/>
</dbReference>
<dbReference type="GO" id="GO:0005777">
    <property type="term" value="C:peroxisome"/>
    <property type="evidence" value="ECO:0007669"/>
    <property type="project" value="InterPro"/>
</dbReference>
<name>A0A0C9W1J8_SPHS4</name>
<dbReference type="AlphaFoldDB" id="A0A0C9W1J8"/>
<keyword evidence="2" id="KW-1185">Reference proteome</keyword>
<dbReference type="OrthoDB" id="3040431at2759"/>